<dbReference type="Proteomes" id="UP000184267">
    <property type="component" value="Unassembled WGS sequence"/>
</dbReference>
<dbReference type="AlphaFoldDB" id="A0A1M2V4G3"/>
<dbReference type="OrthoDB" id="2987506at2759"/>
<reference evidence="1 2" key="1">
    <citation type="submission" date="2016-10" db="EMBL/GenBank/DDBJ databases">
        <title>Genome sequence of the basidiomycete white-rot fungus Trametes pubescens.</title>
        <authorList>
            <person name="Makela M.R."/>
            <person name="Granchi Z."/>
            <person name="Peng M."/>
            <person name="De Vries R.P."/>
            <person name="Grigoriev I."/>
            <person name="Riley R."/>
            <person name="Hilden K."/>
        </authorList>
    </citation>
    <scope>NUCLEOTIDE SEQUENCE [LARGE SCALE GENOMIC DNA]</scope>
    <source>
        <strain evidence="1 2">FBCC735</strain>
    </source>
</reference>
<evidence type="ECO:0000313" key="2">
    <source>
        <dbReference type="Proteomes" id="UP000184267"/>
    </source>
</evidence>
<protein>
    <submittedName>
        <fullName evidence="1">Uncharacterized protein</fullName>
    </submittedName>
</protein>
<accession>A0A1M2V4G3</accession>
<comment type="caution">
    <text evidence="1">The sequence shown here is derived from an EMBL/GenBank/DDBJ whole genome shotgun (WGS) entry which is preliminary data.</text>
</comment>
<dbReference type="EMBL" id="MNAD01001666">
    <property type="protein sequence ID" value="OJT02495.1"/>
    <property type="molecule type" value="Genomic_DNA"/>
</dbReference>
<sequence>MSDFNLTVNIDPAILPVLIDAGYKLCIAKKVNNQYTVVWQGSNILPFNQFTWSAKYQVFGSVAFRSGALVRATTTVQNIVSGQTATLDKYGIMHPAAGTVDQSGKFTVQNEYGLINLGVNSYVNGTYSPSYVSANPVVAGPTVLQPIDSVLVWFDTQVTTGTMILNASSQAIEVDFTSVPTHTLLYQAPSGAPGGRGVWYLDSDQAVLPMTYHVASNSFTIPEPDEGQLALMTELLNTRPRLRPAFTAPVVAVAEYESEEDAARFKDYLSASRPEGFVQWEVYGSDCTVSVKMEVEVAADEEASVRSAMDKYLGILYAFDGAKYNTLTSTVHGRPVEPVQPDYPAPPVDVHPGSGKSQWPHTVTGTAIVRFHNNKEASAFAEQVNDATSPGITFEATARGPAVTIKFEAKGPKEGAHKRIRQAYDAAVAAFGCLPGGAEPVYVGPIVWSTCLRPCLHASQPFLRAAPVREDQ</sequence>
<keyword evidence="2" id="KW-1185">Reference proteome</keyword>
<dbReference type="OMA" id="YKLCIAK"/>
<proteinExistence type="predicted"/>
<name>A0A1M2V4G3_TRAPU</name>
<organism evidence="1 2">
    <name type="scientific">Trametes pubescens</name>
    <name type="common">White-rot fungus</name>
    <dbReference type="NCBI Taxonomy" id="154538"/>
    <lineage>
        <taxon>Eukaryota</taxon>
        <taxon>Fungi</taxon>
        <taxon>Dikarya</taxon>
        <taxon>Basidiomycota</taxon>
        <taxon>Agaricomycotina</taxon>
        <taxon>Agaricomycetes</taxon>
        <taxon>Polyporales</taxon>
        <taxon>Polyporaceae</taxon>
        <taxon>Trametes</taxon>
    </lineage>
</organism>
<gene>
    <name evidence="1" type="ORF">TRAPUB_6967</name>
</gene>
<evidence type="ECO:0000313" key="1">
    <source>
        <dbReference type="EMBL" id="OJT02495.1"/>
    </source>
</evidence>